<dbReference type="GO" id="GO:0005789">
    <property type="term" value="C:endoplasmic reticulum membrane"/>
    <property type="evidence" value="ECO:0007669"/>
    <property type="project" value="UniProtKB-SubCell"/>
</dbReference>
<dbReference type="SUPFAM" id="SSF48264">
    <property type="entry name" value="Cytochrome P450"/>
    <property type="match status" value="1"/>
</dbReference>
<organism evidence="17 18">
    <name type="scientific">Eumeta variegata</name>
    <name type="common">Bagworm moth</name>
    <name type="synonym">Eumeta japonica</name>
    <dbReference type="NCBI Taxonomy" id="151549"/>
    <lineage>
        <taxon>Eukaryota</taxon>
        <taxon>Metazoa</taxon>
        <taxon>Ecdysozoa</taxon>
        <taxon>Arthropoda</taxon>
        <taxon>Hexapoda</taxon>
        <taxon>Insecta</taxon>
        <taxon>Pterygota</taxon>
        <taxon>Neoptera</taxon>
        <taxon>Endopterygota</taxon>
        <taxon>Lepidoptera</taxon>
        <taxon>Glossata</taxon>
        <taxon>Ditrysia</taxon>
        <taxon>Tineoidea</taxon>
        <taxon>Psychidae</taxon>
        <taxon>Oiketicinae</taxon>
        <taxon>Eumeta</taxon>
    </lineage>
</organism>
<keyword evidence="12 15" id="KW-0503">Monooxygenase</keyword>
<evidence type="ECO:0000256" key="12">
    <source>
        <dbReference type="ARBA" id="ARBA00023033"/>
    </source>
</evidence>
<dbReference type="InterPro" id="IPR002401">
    <property type="entry name" value="Cyt_P450_E_grp-I"/>
</dbReference>
<evidence type="ECO:0000256" key="15">
    <source>
        <dbReference type="RuleBase" id="RU000461"/>
    </source>
</evidence>
<keyword evidence="7 14" id="KW-0479">Metal-binding</keyword>
<feature type="binding site" description="axial binding residue" evidence="14">
    <location>
        <position position="357"/>
    </location>
    <ligand>
        <name>heme</name>
        <dbReference type="ChEBI" id="CHEBI:30413"/>
    </ligand>
    <ligandPart>
        <name>Fe</name>
        <dbReference type="ChEBI" id="CHEBI:18248"/>
    </ligandPart>
</feature>
<evidence type="ECO:0000256" key="2">
    <source>
        <dbReference type="ARBA" id="ARBA00003690"/>
    </source>
</evidence>
<evidence type="ECO:0000256" key="14">
    <source>
        <dbReference type="PIRSR" id="PIRSR602401-1"/>
    </source>
</evidence>
<dbReference type="PRINTS" id="PR00463">
    <property type="entry name" value="EP450I"/>
</dbReference>
<evidence type="ECO:0000313" key="18">
    <source>
        <dbReference type="Proteomes" id="UP000299102"/>
    </source>
</evidence>
<keyword evidence="8" id="KW-0256">Endoplasmic reticulum</keyword>
<dbReference type="STRING" id="151549.A0A4C1V267"/>
<dbReference type="GO" id="GO:0020037">
    <property type="term" value="F:heme binding"/>
    <property type="evidence" value="ECO:0007669"/>
    <property type="project" value="InterPro"/>
</dbReference>
<dbReference type="PANTHER" id="PTHR24291:SF189">
    <property type="entry name" value="CYTOCHROME P450 4C3-RELATED"/>
    <property type="match status" value="1"/>
</dbReference>
<evidence type="ECO:0000256" key="6">
    <source>
        <dbReference type="ARBA" id="ARBA00022617"/>
    </source>
</evidence>
<dbReference type="InterPro" id="IPR001128">
    <property type="entry name" value="Cyt_P450"/>
</dbReference>
<comment type="subcellular location">
    <subcellularLocation>
        <location evidence="4">Endoplasmic reticulum membrane</location>
        <topology evidence="4">Peripheral membrane protein</topology>
    </subcellularLocation>
    <subcellularLocation>
        <location evidence="3">Microsome membrane</location>
        <topology evidence="3">Peripheral membrane protein</topology>
    </subcellularLocation>
</comment>
<comment type="function">
    <text evidence="2">May be involved in the metabolism of insect hormones and in the breakdown of synthetic insecticides.</text>
</comment>
<keyword evidence="16" id="KW-0812">Transmembrane</keyword>
<keyword evidence="16" id="KW-1133">Transmembrane helix</keyword>
<keyword evidence="9" id="KW-0492">Microsome</keyword>
<evidence type="ECO:0000256" key="9">
    <source>
        <dbReference type="ARBA" id="ARBA00022848"/>
    </source>
</evidence>
<dbReference type="PROSITE" id="PS00086">
    <property type="entry name" value="CYTOCHROME_P450"/>
    <property type="match status" value="1"/>
</dbReference>
<dbReference type="Pfam" id="PF00067">
    <property type="entry name" value="p450"/>
    <property type="match status" value="2"/>
</dbReference>
<evidence type="ECO:0000256" key="8">
    <source>
        <dbReference type="ARBA" id="ARBA00022824"/>
    </source>
</evidence>
<dbReference type="GO" id="GO:0016705">
    <property type="term" value="F:oxidoreductase activity, acting on paired donors, with incorporation or reduction of molecular oxygen"/>
    <property type="evidence" value="ECO:0007669"/>
    <property type="project" value="InterPro"/>
</dbReference>
<dbReference type="InterPro" id="IPR036396">
    <property type="entry name" value="Cyt_P450_sf"/>
</dbReference>
<comment type="similarity">
    <text evidence="5 15">Belongs to the cytochrome P450 family.</text>
</comment>
<evidence type="ECO:0000256" key="13">
    <source>
        <dbReference type="ARBA" id="ARBA00023136"/>
    </source>
</evidence>
<evidence type="ECO:0000256" key="5">
    <source>
        <dbReference type="ARBA" id="ARBA00010617"/>
    </source>
</evidence>
<dbReference type="InterPro" id="IPR017972">
    <property type="entry name" value="Cyt_P450_CS"/>
</dbReference>
<comment type="cofactor">
    <cofactor evidence="1 14">
        <name>heme</name>
        <dbReference type="ChEBI" id="CHEBI:30413"/>
    </cofactor>
</comment>
<feature type="transmembrane region" description="Helical" evidence="16">
    <location>
        <begin position="22"/>
        <end position="45"/>
    </location>
</feature>
<dbReference type="PRINTS" id="PR00385">
    <property type="entry name" value="P450"/>
</dbReference>
<name>A0A4C1V267_EUMVA</name>
<keyword evidence="10 15" id="KW-0560">Oxidoreductase</keyword>
<protein>
    <submittedName>
        <fullName evidence="17">Cytochrome P450 4C1</fullName>
    </submittedName>
</protein>
<evidence type="ECO:0000256" key="3">
    <source>
        <dbReference type="ARBA" id="ARBA00004174"/>
    </source>
</evidence>
<evidence type="ECO:0000256" key="10">
    <source>
        <dbReference type="ARBA" id="ARBA00023002"/>
    </source>
</evidence>
<sequence length="414" mass="46822">MAGHSPRACPSQAARRAGITRVVVLFELMLALFLLVTALCWYGAFRWRRRRLYELAARVPGTPELPLVGHAHKVSGNSEVMTDPVDTQFILKTCLEKDDLHRFMRTIIGYGGVFAPVSIWRRRRKIMVPTFSPRILEQFVEIFAEQSDVLSRRLAAQSDGAPLSAWPLISAYTLDSVCDMNLYERKSFLDLLIKQSGGTKGYSNIELREEVMTLIVAGTDTTALVLGFTLTLLAKYPDIQERIYRELCDVFGKSERQLEKEDLPKLIYTERVIKESLRLFPPGPFVARKIEEETILPSGRTLPAGAGVIVSLWGVLRDPSHWGPDADHFDPDRFLPERFGQQHACSYIPFSSGPRNCVGYQYAMMSLKTALATVLRRCRVVGEPEKGPVPQIDVKMEIMMKPVNDFQLQFAKRV</sequence>
<dbReference type="OrthoDB" id="1470350at2759"/>
<comment type="caution">
    <text evidence="17">The sequence shown here is derived from an EMBL/GenBank/DDBJ whole genome shotgun (WGS) entry which is preliminary data.</text>
</comment>
<keyword evidence="6 14" id="KW-0349">Heme</keyword>
<dbReference type="EMBL" id="BGZK01000266">
    <property type="protein sequence ID" value="GBP32908.1"/>
    <property type="molecule type" value="Genomic_DNA"/>
</dbReference>
<evidence type="ECO:0000256" key="4">
    <source>
        <dbReference type="ARBA" id="ARBA00004406"/>
    </source>
</evidence>
<evidence type="ECO:0000313" key="17">
    <source>
        <dbReference type="EMBL" id="GBP32908.1"/>
    </source>
</evidence>
<proteinExistence type="inferred from homology"/>
<keyword evidence="13 16" id="KW-0472">Membrane</keyword>
<evidence type="ECO:0000256" key="7">
    <source>
        <dbReference type="ARBA" id="ARBA00022723"/>
    </source>
</evidence>
<dbReference type="InterPro" id="IPR050196">
    <property type="entry name" value="Cytochrome_P450_Monoox"/>
</dbReference>
<keyword evidence="18" id="KW-1185">Reference proteome</keyword>
<dbReference type="Proteomes" id="UP000299102">
    <property type="component" value="Unassembled WGS sequence"/>
</dbReference>
<dbReference type="GO" id="GO:0004497">
    <property type="term" value="F:monooxygenase activity"/>
    <property type="evidence" value="ECO:0007669"/>
    <property type="project" value="UniProtKB-KW"/>
</dbReference>
<accession>A0A4C1V267</accession>
<reference evidence="17 18" key="1">
    <citation type="journal article" date="2019" name="Commun. Biol.">
        <title>The bagworm genome reveals a unique fibroin gene that provides high tensile strength.</title>
        <authorList>
            <person name="Kono N."/>
            <person name="Nakamura H."/>
            <person name="Ohtoshi R."/>
            <person name="Tomita M."/>
            <person name="Numata K."/>
            <person name="Arakawa K."/>
        </authorList>
    </citation>
    <scope>NUCLEOTIDE SEQUENCE [LARGE SCALE GENOMIC DNA]</scope>
</reference>
<dbReference type="PANTHER" id="PTHR24291">
    <property type="entry name" value="CYTOCHROME P450 FAMILY 4"/>
    <property type="match status" value="1"/>
</dbReference>
<evidence type="ECO:0000256" key="11">
    <source>
        <dbReference type="ARBA" id="ARBA00023004"/>
    </source>
</evidence>
<dbReference type="Gene3D" id="1.10.630.10">
    <property type="entry name" value="Cytochrome P450"/>
    <property type="match status" value="2"/>
</dbReference>
<keyword evidence="11 14" id="KW-0408">Iron</keyword>
<evidence type="ECO:0000256" key="1">
    <source>
        <dbReference type="ARBA" id="ARBA00001971"/>
    </source>
</evidence>
<dbReference type="AlphaFoldDB" id="A0A4C1V267"/>
<dbReference type="GO" id="GO:0005506">
    <property type="term" value="F:iron ion binding"/>
    <property type="evidence" value="ECO:0007669"/>
    <property type="project" value="InterPro"/>
</dbReference>
<gene>
    <name evidence="17" type="primary">CYP4C1</name>
    <name evidence="17" type="ORF">EVAR_81700_1</name>
</gene>
<evidence type="ECO:0000256" key="16">
    <source>
        <dbReference type="SAM" id="Phobius"/>
    </source>
</evidence>